<feature type="region of interest" description="Disordered" evidence="1">
    <location>
        <begin position="479"/>
        <end position="500"/>
    </location>
</feature>
<keyword evidence="3" id="KW-1185">Reference proteome</keyword>
<feature type="region of interest" description="Disordered" evidence="1">
    <location>
        <begin position="297"/>
        <end position="340"/>
    </location>
</feature>
<comment type="caution">
    <text evidence="2">The sequence shown here is derived from an EMBL/GenBank/DDBJ whole genome shotgun (WGS) entry which is preliminary data.</text>
</comment>
<evidence type="ECO:0000313" key="2">
    <source>
        <dbReference type="EMBL" id="KAK2963590.1"/>
    </source>
</evidence>
<organism evidence="2 3">
    <name type="scientific">Blattamonas nauphoetae</name>
    <dbReference type="NCBI Taxonomy" id="2049346"/>
    <lineage>
        <taxon>Eukaryota</taxon>
        <taxon>Metamonada</taxon>
        <taxon>Preaxostyla</taxon>
        <taxon>Oxymonadida</taxon>
        <taxon>Blattamonas</taxon>
    </lineage>
</organism>
<feature type="region of interest" description="Disordered" evidence="1">
    <location>
        <begin position="434"/>
        <end position="457"/>
    </location>
</feature>
<feature type="compositionally biased region" description="Basic and acidic residues" evidence="1">
    <location>
        <begin position="434"/>
        <end position="451"/>
    </location>
</feature>
<proteinExistence type="predicted"/>
<dbReference type="EMBL" id="JARBJD010000006">
    <property type="protein sequence ID" value="KAK2963590.1"/>
    <property type="molecule type" value="Genomic_DNA"/>
</dbReference>
<name>A0ABQ9YIU6_9EUKA</name>
<dbReference type="Proteomes" id="UP001281761">
    <property type="component" value="Unassembled WGS sequence"/>
</dbReference>
<accession>A0ABQ9YIU6</accession>
<gene>
    <name evidence="2" type="ORF">BLNAU_1633</name>
</gene>
<reference evidence="2 3" key="1">
    <citation type="journal article" date="2022" name="bioRxiv">
        <title>Genomics of Preaxostyla Flagellates Illuminates Evolutionary Transitions and the Path Towards Mitochondrial Loss.</title>
        <authorList>
            <person name="Novak L.V.F."/>
            <person name="Treitli S.C."/>
            <person name="Pyrih J."/>
            <person name="Halakuc P."/>
            <person name="Pipaliya S.V."/>
            <person name="Vacek V."/>
            <person name="Brzon O."/>
            <person name="Soukal P."/>
            <person name="Eme L."/>
            <person name="Dacks J.B."/>
            <person name="Karnkowska A."/>
            <person name="Elias M."/>
            <person name="Hampl V."/>
        </authorList>
    </citation>
    <scope>NUCLEOTIDE SEQUENCE [LARGE SCALE GENOMIC DNA]</scope>
    <source>
        <strain evidence="2">NAU3</strain>
        <tissue evidence="2">Gut</tissue>
    </source>
</reference>
<evidence type="ECO:0000313" key="3">
    <source>
        <dbReference type="Proteomes" id="UP001281761"/>
    </source>
</evidence>
<feature type="region of interest" description="Disordered" evidence="1">
    <location>
        <begin position="181"/>
        <end position="211"/>
    </location>
</feature>
<evidence type="ECO:0000256" key="1">
    <source>
        <dbReference type="SAM" id="MobiDB-lite"/>
    </source>
</evidence>
<protein>
    <submittedName>
        <fullName evidence="2">Uncharacterized protein</fullName>
    </submittedName>
</protein>
<sequence length="588" mass="66389">MGGIVEGIVGCSVWSCTNHLSGTAIVGMGDGGSVLSHNTSFTGCHTPSSPNDDDTRHNQHFKIQTVLSNATTPNHVFTLCTFKQCTSSENGGAISADNVDINLKIEKCSFHACSSSSYVGGAVYIYISSSYSSTFSLTSSSFVSCSSGERGGTAPTTRRWRRHHQSIHATTASNPDKIERLTRQGEEIRDKREQAAREKEKNETPKTKQITEKEKTKIVNKLYEDAKRRNYVHYKQLAEPRHVVEGRVYGETDDQPPHSECTFHPTIRKKSQNLTSTRRTLAEEDESVTTRLYKDAMKRKESQSALEEDTPQFKDSLRGSSHVGGRTIRSAHSSDRMNDTTQISQELTEKMEKEIAQQKYLEVTKKNRKERLDNEHDEKEEPKTTFRKRIVLPSDEISPKKVTLEQNRIDSLTARLYRESETIEKRRMERARVLDHEAKEQSKTARPDKKSLTTVEQKQRKRIDEVFLHLVSGLREWKSENVGSPNLPDDGENHTTPQQNQETEALLNVTELGVVISLSQPSASIRKWKNLNKPHFETSALSPTLPTRIEDASSPYFTTQNLSTPKTELSVPESSVNAVHRIRNSITF</sequence>